<dbReference type="InterPro" id="IPR022266">
    <property type="entry name" value="DtrJ-like"/>
</dbReference>
<sequence>MSADTQSNGSSIKKLLLTVTVLLIIMSLFIPAEWYKSNMVSELKMGELITGKSGFHSQILPFANELYNDFFVQTGINSALTNYYAPLPVSADPLEQTFNNISGIFYPFFINLAKMINYHNYMIVYRMALLSFWLPFFCIILVPSLIAGVCRWKRKQYDFSYVSPFLNRRSMKLIGLTVFLVAVSILIPLPVPPVINAVMTLFVIPTSIILMISNLPKQI</sequence>
<reference evidence="1" key="1">
    <citation type="journal article" date="2018" name="Antimicrob. Agents Chemother.">
        <title>Characterization of the complete nucleotide sequences of IMP-4-encoding plasmids, belonging to diverse Inc families, recovered from Enterobacteriaceae of wildlife origin.</title>
        <authorList>
            <person name="Dolejska M."/>
            <person name="Papagiannitsis C.C."/>
            <person name="Pratova H."/>
            <person name="Medvecky M."/>
            <person name="Davidova Gerzova L."/>
            <person name="Valcek A."/>
        </authorList>
    </citation>
    <scope>NUCLEOTIDE SEQUENCE</scope>
    <source>
        <plasmid evidence="1">pPm60</plasmid>
    </source>
</reference>
<dbReference type="AlphaFoldDB" id="A0A2L1KUH1"/>
<geneLocation type="plasmid" evidence="1">
    <name>pPm60</name>
</geneLocation>
<dbReference type="RefSeq" id="WP_023159938.1">
    <property type="nucleotide sequence ID" value="NZ_AP026828.1"/>
</dbReference>
<dbReference type="Pfam" id="PF14348">
    <property type="entry name" value="DtrJ-like"/>
    <property type="match status" value="1"/>
</dbReference>
<keyword evidence="1" id="KW-0614">Plasmid</keyword>
<accession>A0A2L1KUH1</accession>
<name>A0A2L1KUH1_PROMI</name>
<proteinExistence type="predicted"/>
<dbReference type="GeneID" id="93396185"/>
<organism evidence="1">
    <name type="scientific">Proteus mirabilis</name>
    <dbReference type="NCBI Taxonomy" id="584"/>
    <lineage>
        <taxon>Bacteria</taxon>
        <taxon>Pseudomonadati</taxon>
        <taxon>Pseudomonadota</taxon>
        <taxon>Gammaproteobacteria</taxon>
        <taxon>Enterobacterales</taxon>
        <taxon>Morganellaceae</taxon>
        <taxon>Proteus</taxon>
    </lineage>
</organism>
<evidence type="ECO:0000313" key="1">
    <source>
        <dbReference type="EMBL" id="AVE26211.1"/>
    </source>
</evidence>
<protein>
    <submittedName>
        <fullName evidence="1">TraD</fullName>
    </submittedName>
</protein>
<dbReference type="EMBL" id="MG516911">
    <property type="protein sequence ID" value="AVE26211.1"/>
    <property type="molecule type" value="Genomic_DNA"/>
</dbReference>